<dbReference type="Proteomes" id="UP001519924">
    <property type="component" value="Unassembled WGS sequence"/>
</dbReference>
<dbReference type="InterPro" id="IPR050500">
    <property type="entry name" value="Phos_Acetyltrans/Butyryltrans"/>
</dbReference>
<feature type="domain" description="Phosphate acetyl/butaryl transferase" evidence="3">
    <location>
        <begin position="221"/>
        <end position="433"/>
    </location>
</feature>
<reference evidence="4 5" key="1">
    <citation type="submission" date="2021-08" db="EMBL/GenBank/DDBJ databases">
        <title>Caldovatus sediminis gen. nov., sp. nov., a moderately thermophilic bacterium isolated from a hot spring.</title>
        <authorList>
            <person name="Hu C.-J."/>
            <person name="Li W.-J."/>
            <person name="Xian W.-D."/>
        </authorList>
    </citation>
    <scope>NUCLEOTIDE SEQUENCE [LARGE SCALE GENOMIC DNA]</scope>
    <source>
        <strain evidence="4 5">SYSU G05006</strain>
    </source>
</reference>
<dbReference type="Gene3D" id="3.10.129.10">
    <property type="entry name" value="Hotdog Thioesterase"/>
    <property type="match status" value="1"/>
</dbReference>
<evidence type="ECO:0000256" key="1">
    <source>
        <dbReference type="ARBA" id="ARBA00022679"/>
    </source>
</evidence>
<gene>
    <name evidence="4" type="ORF">K1J50_07185</name>
</gene>
<keyword evidence="1" id="KW-0808">Transferase</keyword>
<protein>
    <submittedName>
        <fullName evidence="4">Bifunctional enoyl-CoA hydratase/phosphate acetyltransferase</fullName>
    </submittedName>
</protein>
<dbReference type="PANTHER" id="PTHR43356:SF2">
    <property type="entry name" value="PHOSPHATE ACETYLTRANSFERASE"/>
    <property type="match status" value="1"/>
</dbReference>
<proteinExistence type="predicted"/>
<evidence type="ECO:0000313" key="5">
    <source>
        <dbReference type="Proteomes" id="UP001519924"/>
    </source>
</evidence>
<evidence type="ECO:0000256" key="2">
    <source>
        <dbReference type="ARBA" id="ARBA00023315"/>
    </source>
</evidence>
<dbReference type="Pfam" id="PF01515">
    <property type="entry name" value="PTA_PTB"/>
    <property type="match status" value="1"/>
</dbReference>
<sequence>MDRRRSTPLDALTPGARFRTEHRVTAADLAPVAALLGEAEGALPARAAGALMTHLIATAFPGFGTAILREDYRYAGTLAEGDALTAEIEVTEVDRAAGRARLACRVLGPGGAALLAGEAEVAPPRVAEEREVPALPGASPRPVRVLRALLARCAGLPPVPTAVVHPCDAESLRGALLAAEHGLIAPILVGPEAKIRGAAAAAGLDIAALPLVPAPHSHAAAELAVAQVREGRAAALMKGSLHTDELMAAALAREAGLRTERRVSHCFVVDAPLYPRPLLITDAAVNIQPDLEAKADIARNAIALARAIGIELPKVAILSAVETVTPKIPSTIDAAALCKMAERGQIVGGVLDGPLAFDNAVSPAAARAKGITSPVAGQADVLLCPDLESGNMLAKQLTYLGGAESAGIVLGLRVPVALTSRADSATARLGSAALLRLMAPRAAAPAPG</sequence>
<evidence type="ECO:0000259" key="3">
    <source>
        <dbReference type="Pfam" id="PF01515"/>
    </source>
</evidence>
<dbReference type="InterPro" id="IPR002505">
    <property type="entry name" value="PTA_PTB"/>
</dbReference>
<dbReference type="NCBIfam" id="NF008852">
    <property type="entry name" value="PRK11890.1"/>
    <property type="match status" value="1"/>
</dbReference>
<name>A0ABS7F368_9PROT</name>
<keyword evidence="5" id="KW-1185">Reference proteome</keyword>
<comment type="caution">
    <text evidence="4">The sequence shown here is derived from an EMBL/GenBank/DDBJ whole genome shotgun (WGS) entry which is preliminary data.</text>
</comment>
<dbReference type="SUPFAM" id="SSF54637">
    <property type="entry name" value="Thioesterase/thiol ester dehydrase-isomerase"/>
    <property type="match status" value="1"/>
</dbReference>
<dbReference type="EMBL" id="JAHZUY010000012">
    <property type="protein sequence ID" value="MBW8269271.1"/>
    <property type="molecule type" value="Genomic_DNA"/>
</dbReference>
<keyword evidence="2" id="KW-0012">Acyltransferase</keyword>
<evidence type="ECO:0000313" key="4">
    <source>
        <dbReference type="EMBL" id="MBW8269271.1"/>
    </source>
</evidence>
<accession>A0ABS7F368</accession>
<dbReference type="InterPro" id="IPR029069">
    <property type="entry name" value="HotDog_dom_sf"/>
</dbReference>
<organism evidence="4 5">
    <name type="scientific">Caldovatus aquaticus</name>
    <dbReference type="NCBI Taxonomy" id="2865671"/>
    <lineage>
        <taxon>Bacteria</taxon>
        <taxon>Pseudomonadati</taxon>
        <taxon>Pseudomonadota</taxon>
        <taxon>Alphaproteobacteria</taxon>
        <taxon>Acetobacterales</taxon>
        <taxon>Roseomonadaceae</taxon>
        <taxon>Caldovatus</taxon>
    </lineage>
</organism>
<dbReference type="SUPFAM" id="SSF53659">
    <property type="entry name" value="Isocitrate/Isopropylmalate dehydrogenase-like"/>
    <property type="match status" value="1"/>
</dbReference>
<dbReference type="PANTHER" id="PTHR43356">
    <property type="entry name" value="PHOSPHATE ACETYLTRANSFERASE"/>
    <property type="match status" value="1"/>
</dbReference>
<dbReference type="Gene3D" id="3.40.718.10">
    <property type="entry name" value="Isopropylmalate Dehydrogenase"/>
    <property type="match status" value="1"/>
</dbReference>
<dbReference type="NCBIfam" id="NF006045">
    <property type="entry name" value="PRK08190.1"/>
    <property type="match status" value="1"/>
</dbReference>